<accession>A0ABU1ZJL8</accession>
<reference evidence="2 3" key="1">
    <citation type="submission" date="2023-07" db="EMBL/GenBank/DDBJ databases">
        <title>Sorghum-associated microbial communities from plants grown in Nebraska, USA.</title>
        <authorList>
            <person name="Schachtman D."/>
        </authorList>
    </citation>
    <scope>NUCLEOTIDE SEQUENCE [LARGE SCALE GENOMIC DNA]</scope>
    <source>
        <strain evidence="2 3">BE308</strain>
    </source>
</reference>
<dbReference type="EMBL" id="JAVDXO010000001">
    <property type="protein sequence ID" value="MDR7304756.1"/>
    <property type="molecule type" value="Genomic_DNA"/>
</dbReference>
<comment type="caution">
    <text evidence="2">The sequence shown here is derived from an EMBL/GenBank/DDBJ whole genome shotgun (WGS) entry which is preliminary data.</text>
</comment>
<keyword evidence="3" id="KW-1185">Reference proteome</keyword>
<organism evidence="2 3">
    <name type="scientific">Rhodoferax saidenbachensis</name>
    <dbReference type="NCBI Taxonomy" id="1484693"/>
    <lineage>
        <taxon>Bacteria</taxon>
        <taxon>Pseudomonadati</taxon>
        <taxon>Pseudomonadota</taxon>
        <taxon>Betaproteobacteria</taxon>
        <taxon>Burkholderiales</taxon>
        <taxon>Comamonadaceae</taxon>
        <taxon>Rhodoferax</taxon>
    </lineage>
</organism>
<gene>
    <name evidence="2" type="ORF">J2X15_000022</name>
</gene>
<dbReference type="Proteomes" id="UP001268089">
    <property type="component" value="Unassembled WGS sequence"/>
</dbReference>
<evidence type="ECO:0000313" key="2">
    <source>
        <dbReference type="EMBL" id="MDR7304756.1"/>
    </source>
</evidence>
<evidence type="ECO:0000256" key="1">
    <source>
        <dbReference type="SAM" id="MobiDB-lite"/>
    </source>
</evidence>
<evidence type="ECO:0000313" key="3">
    <source>
        <dbReference type="Proteomes" id="UP001268089"/>
    </source>
</evidence>
<feature type="compositionally biased region" description="Low complexity" evidence="1">
    <location>
        <begin position="33"/>
        <end position="46"/>
    </location>
</feature>
<feature type="compositionally biased region" description="Basic and acidic residues" evidence="1">
    <location>
        <begin position="1"/>
        <end position="25"/>
    </location>
</feature>
<sequence length="46" mass="5110">MQKAGGRKELDRVMGERERAKKEAAARFLQKNPATTAPKTALTPKK</sequence>
<name>A0ABU1ZJL8_9BURK</name>
<proteinExistence type="predicted"/>
<feature type="region of interest" description="Disordered" evidence="1">
    <location>
        <begin position="1"/>
        <end position="46"/>
    </location>
</feature>
<protein>
    <submittedName>
        <fullName evidence="2">Uncharacterized protein</fullName>
    </submittedName>
</protein>
<dbReference type="RefSeq" id="WP_310338164.1">
    <property type="nucleotide sequence ID" value="NZ_JAVDXO010000001.1"/>
</dbReference>